<dbReference type="EMBL" id="LR031874">
    <property type="protein sequence ID" value="VDD23509.1"/>
    <property type="molecule type" value="Genomic_DNA"/>
</dbReference>
<protein>
    <submittedName>
        <fullName evidence="1">Uncharacterized protein</fullName>
    </submittedName>
</protein>
<evidence type="ECO:0000313" key="1">
    <source>
        <dbReference type="EMBL" id="VDD23509.1"/>
    </source>
</evidence>
<organism evidence="1">
    <name type="scientific">Brassica oleracea</name>
    <name type="common">Wild cabbage</name>
    <dbReference type="NCBI Taxonomy" id="3712"/>
    <lineage>
        <taxon>Eukaryota</taxon>
        <taxon>Viridiplantae</taxon>
        <taxon>Streptophyta</taxon>
        <taxon>Embryophyta</taxon>
        <taxon>Tracheophyta</taxon>
        <taxon>Spermatophyta</taxon>
        <taxon>Magnoliopsida</taxon>
        <taxon>eudicotyledons</taxon>
        <taxon>Gunneridae</taxon>
        <taxon>Pentapetalae</taxon>
        <taxon>rosids</taxon>
        <taxon>malvids</taxon>
        <taxon>Brassicales</taxon>
        <taxon>Brassicaceae</taxon>
        <taxon>Brassiceae</taxon>
        <taxon>Brassica</taxon>
    </lineage>
</organism>
<sequence>MAEGRDRLERQIDFASLFLNRQRGRIFVDDETTWRWYLAAWKASSSYSSSCFTFKEGPR</sequence>
<gene>
    <name evidence="1" type="ORF">BOLC2T09518H</name>
</gene>
<dbReference type="AlphaFoldDB" id="A0A3P6DWH7"/>
<reference evidence="1" key="1">
    <citation type="submission" date="2018-11" db="EMBL/GenBank/DDBJ databases">
        <authorList>
            <consortium name="Genoscope - CEA"/>
            <person name="William W."/>
        </authorList>
    </citation>
    <scope>NUCLEOTIDE SEQUENCE</scope>
</reference>
<name>A0A3P6DWH7_BRAOL</name>
<proteinExistence type="predicted"/>
<accession>A0A3P6DWH7</accession>